<accession>A0A832H559</accession>
<dbReference type="InterPro" id="IPR010328">
    <property type="entry name" value="DUF928"/>
</dbReference>
<proteinExistence type="predicted"/>
<evidence type="ECO:0000256" key="1">
    <source>
        <dbReference type="SAM" id="MobiDB-lite"/>
    </source>
</evidence>
<protein>
    <submittedName>
        <fullName evidence="2">DUF928 domain-containing protein</fullName>
    </submittedName>
</protein>
<evidence type="ECO:0000313" key="2">
    <source>
        <dbReference type="EMBL" id="HGW92830.1"/>
    </source>
</evidence>
<sequence>MNRTLNFQQIFNPGFVLLFIGMVWAIYSVPALANAKTGESASKFAHPISSGMAQNRRVEPPDRGTPPSGRGTGSRSGDCLQKPNHPPLTLLVGKEGFDQTVTPHPTFWVYIPYTSNEAPTGEFALQDEQGQEDLYRIQFQLPSTPGIISVTPPETVPALSPGKSYRWYFEVNCSTRTTLRDPTPASVTGLVKRVAAPAMLINELKEAGTPLQRAVSYAKHGFWFDSITEMGQLRLSQPQNEAVKQAWIDLLESEVELRSIADQAIVGRITASSPLK</sequence>
<reference evidence="2" key="1">
    <citation type="journal article" date="2020" name="mSystems">
        <title>Genome- and Community-Level Interaction Insights into Carbon Utilization and Element Cycling Functions of Hydrothermarchaeota in Hydrothermal Sediment.</title>
        <authorList>
            <person name="Zhou Z."/>
            <person name="Liu Y."/>
            <person name="Xu W."/>
            <person name="Pan J."/>
            <person name="Luo Z.H."/>
            <person name="Li M."/>
        </authorList>
    </citation>
    <scope>NUCLEOTIDE SEQUENCE [LARGE SCALE GENOMIC DNA]</scope>
    <source>
        <strain evidence="2">SpSt-402</strain>
    </source>
</reference>
<name>A0A832H559_9CYAN</name>
<feature type="region of interest" description="Disordered" evidence="1">
    <location>
        <begin position="46"/>
        <end position="85"/>
    </location>
</feature>
<gene>
    <name evidence="2" type="ORF">ENR47_00895</name>
</gene>
<dbReference type="AlphaFoldDB" id="A0A832H559"/>
<dbReference type="Pfam" id="PF06051">
    <property type="entry name" value="DUF928"/>
    <property type="match status" value="1"/>
</dbReference>
<organism evidence="2">
    <name type="scientific">Oscillatoriales cyanobacterium SpSt-402</name>
    <dbReference type="NCBI Taxonomy" id="2282168"/>
    <lineage>
        <taxon>Bacteria</taxon>
        <taxon>Bacillati</taxon>
        <taxon>Cyanobacteriota</taxon>
        <taxon>Cyanophyceae</taxon>
        <taxon>Oscillatoriophycideae</taxon>
        <taxon>Oscillatoriales</taxon>
    </lineage>
</organism>
<comment type="caution">
    <text evidence="2">The sequence shown here is derived from an EMBL/GenBank/DDBJ whole genome shotgun (WGS) entry which is preliminary data.</text>
</comment>
<feature type="compositionally biased region" description="Low complexity" evidence="1">
    <location>
        <begin position="65"/>
        <end position="78"/>
    </location>
</feature>
<dbReference type="EMBL" id="DSRD01000056">
    <property type="protein sequence ID" value="HGW92830.1"/>
    <property type="molecule type" value="Genomic_DNA"/>
</dbReference>